<dbReference type="OrthoDB" id="9760358at2"/>
<evidence type="ECO:0000256" key="10">
    <source>
        <dbReference type="ARBA" id="ARBA00043264"/>
    </source>
</evidence>
<dbReference type="GO" id="GO:0140359">
    <property type="term" value="F:ABC-type transporter activity"/>
    <property type="evidence" value="ECO:0007669"/>
    <property type="project" value="InterPro"/>
</dbReference>
<feature type="domain" description="ABC transporter" evidence="12">
    <location>
        <begin position="488"/>
        <end position="725"/>
    </location>
</feature>
<dbReference type="Gene3D" id="3.40.50.300">
    <property type="entry name" value="P-loop containing nucleotide triphosphate hydrolases"/>
    <property type="match status" value="1"/>
</dbReference>
<dbReference type="PANTHER" id="PTHR24221:SF654">
    <property type="entry name" value="ATP-BINDING CASSETTE SUB-FAMILY B MEMBER 6"/>
    <property type="match status" value="1"/>
</dbReference>
<dbReference type="Pfam" id="PF03412">
    <property type="entry name" value="Peptidase_C39"/>
    <property type="match status" value="1"/>
</dbReference>
<gene>
    <name evidence="15" type="ORF">DFQ12_2985</name>
</gene>
<evidence type="ECO:0000259" key="13">
    <source>
        <dbReference type="PROSITE" id="PS50929"/>
    </source>
</evidence>
<dbReference type="GO" id="GO:0005524">
    <property type="term" value="F:ATP binding"/>
    <property type="evidence" value="ECO:0007669"/>
    <property type="project" value="UniProtKB-KW"/>
</dbReference>
<dbReference type="InterPro" id="IPR003439">
    <property type="entry name" value="ABC_transporter-like_ATP-bd"/>
</dbReference>
<evidence type="ECO:0000256" key="3">
    <source>
        <dbReference type="ARBA" id="ARBA00022475"/>
    </source>
</evidence>
<dbReference type="GO" id="GO:0015031">
    <property type="term" value="P:protein transport"/>
    <property type="evidence" value="ECO:0007669"/>
    <property type="project" value="UniProtKB-KW"/>
</dbReference>
<dbReference type="CDD" id="cd18571">
    <property type="entry name" value="ABC_6TM_peptidase_like"/>
    <property type="match status" value="1"/>
</dbReference>
<evidence type="ECO:0000256" key="9">
    <source>
        <dbReference type="ARBA" id="ARBA00023136"/>
    </source>
</evidence>
<keyword evidence="16" id="KW-1185">Reference proteome</keyword>
<dbReference type="GO" id="GO:0043213">
    <property type="term" value="P:bacteriocin transport"/>
    <property type="evidence" value="ECO:0007669"/>
    <property type="project" value="UniProtKB-KW"/>
</dbReference>
<dbReference type="InterPro" id="IPR036640">
    <property type="entry name" value="ABC1_TM_sf"/>
</dbReference>
<dbReference type="GO" id="GO:0005886">
    <property type="term" value="C:plasma membrane"/>
    <property type="evidence" value="ECO:0007669"/>
    <property type="project" value="UniProtKB-SubCell"/>
</dbReference>
<dbReference type="EMBL" id="RAPY01000002">
    <property type="protein sequence ID" value="RKE52740.1"/>
    <property type="molecule type" value="Genomic_DNA"/>
</dbReference>
<dbReference type="AlphaFoldDB" id="A0A420B7H0"/>
<dbReference type="GO" id="GO:0006508">
    <property type="term" value="P:proteolysis"/>
    <property type="evidence" value="ECO:0007669"/>
    <property type="project" value="InterPro"/>
</dbReference>
<keyword evidence="2" id="KW-0813">Transport</keyword>
<evidence type="ECO:0000256" key="7">
    <source>
        <dbReference type="ARBA" id="ARBA00022927"/>
    </source>
</evidence>
<dbReference type="Proteomes" id="UP000286246">
    <property type="component" value="Unassembled WGS sequence"/>
</dbReference>
<dbReference type="CDD" id="cd02418">
    <property type="entry name" value="Peptidase_C39B"/>
    <property type="match status" value="1"/>
</dbReference>
<evidence type="ECO:0000256" key="2">
    <source>
        <dbReference type="ARBA" id="ARBA00022448"/>
    </source>
</evidence>
<evidence type="ECO:0000313" key="15">
    <source>
        <dbReference type="EMBL" id="RKE52740.1"/>
    </source>
</evidence>
<keyword evidence="4 11" id="KW-0812">Transmembrane</keyword>
<dbReference type="Pfam" id="PF00664">
    <property type="entry name" value="ABC_membrane"/>
    <property type="match status" value="1"/>
</dbReference>
<name>A0A420B7H0_SPHD1</name>
<keyword evidence="10" id="KW-0080">Bacteriocin transport</keyword>
<dbReference type="PANTHER" id="PTHR24221">
    <property type="entry name" value="ATP-BINDING CASSETTE SUB-FAMILY B"/>
    <property type="match status" value="1"/>
</dbReference>
<feature type="transmembrane region" description="Helical" evidence="11">
    <location>
        <begin position="409"/>
        <end position="434"/>
    </location>
</feature>
<dbReference type="Gene3D" id="1.20.1560.10">
    <property type="entry name" value="ABC transporter type 1, transmembrane domain"/>
    <property type="match status" value="1"/>
</dbReference>
<dbReference type="PROSITE" id="PS50929">
    <property type="entry name" value="ABC_TM1F"/>
    <property type="match status" value="1"/>
</dbReference>
<dbReference type="InterPro" id="IPR027417">
    <property type="entry name" value="P-loop_NTPase"/>
</dbReference>
<feature type="transmembrane region" description="Helical" evidence="11">
    <location>
        <begin position="170"/>
        <end position="192"/>
    </location>
</feature>
<keyword evidence="9 11" id="KW-0472">Membrane</keyword>
<evidence type="ECO:0000259" key="12">
    <source>
        <dbReference type="PROSITE" id="PS50893"/>
    </source>
</evidence>
<comment type="caution">
    <text evidence="15">The sequence shown here is derived from an EMBL/GenBank/DDBJ whole genome shotgun (WGS) entry which is preliminary data.</text>
</comment>
<dbReference type="InterPro" id="IPR003593">
    <property type="entry name" value="AAA+_ATPase"/>
</dbReference>
<keyword evidence="3" id="KW-1003">Cell membrane</keyword>
<dbReference type="InterPro" id="IPR005074">
    <property type="entry name" value="Peptidase_C39"/>
</dbReference>
<dbReference type="RefSeq" id="WP_120259752.1">
    <property type="nucleotide sequence ID" value="NZ_RAPY01000002.1"/>
</dbReference>
<evidence type="ECO:0000256" key="6">
    <source>
        <dbReference type="ARBA" id="ARBA00022840"/>
    </source>
</evidence>
<feature type="transmembrane region" description="Helical" evidence="11">
    <location>
        <begin position="281"/>
        <end position="302"/>
    </location>
</feature>
<evidence type="ECO:0000256" key="1">
    <source>
        <dbReference type="ARBA" id="ARBA00004651"/>
    </source>
</evidence>
<dbReference type="Gene3D" id="3.90.70.10">
    <property type="entry name" value="Cysteine proteinases"/>
    <property type="match status" value="1"/>
</dbReference>
<proteinExistence type="predicted"/>
<comment type="subcellular location">
    <subcellularLocation>
        <location evidence="1">Cell membrane</location>
        <topology evidence="1">Multi-pass membrane protein</topology>
    </subcellularLocation>
</comment>
<evidence type="ECO:0000256" key="8">
    <source>
        <dbReference type="ARBA" id="ARBA00022989"/>
    </source>
</evidence>
<reference evidence="15 16" key="1">
    <citation type="submission" date="2018-09" db="EMBL/GenBank/DDBJ databases">
        <title>Genomic Encyclopedia of Type Strains, Phase III (KMG-III): the genomes of soil and plant-associated and newly described type strains.</title>
        <authorList>
            <person name="Whitman W."/>
        </authorList>
    </citation>
    <scope>NUCLEOTIDE SEQUENCE [LARGE SCALE GENOMIC DNA]</scope>
    <source>
        <strain evidence="15 16">CECT 7938</strain>
    </source>
</reference>
<sequence>MRTYPVYIQMDQMDCGPTCLKMICKSYNLEISINKLRRICNRNIDGVSLNDIAEGAEKLNFRTMLAYFDRDVIHKLPLPAIVHWNQDHFVVVYKVGKKSVVIGDPSFGIVTLSLEQFFEKTMSTRLSNKDQGLILLLEPLAELYEEDHDDGANKIDILYFTRFFTPFKKYLPQIILTIIFNMGITFCLPFISQSVMDYGILDSNFNFIILMLIFQLILGFSQMFVGFIKGRLFMHIGNRISMNLLSNFLIVLFRKPFTYFETKSIGDLTNRMGDQSSIQDFLTSSSLIIIFSSIEFIVYSILLSRYNTSVLLIFMLGNFILIGWNFLFLKKRRKFNYIGFQQSANGQNITYDLLNGVYEIKLQNCEMRQRWKWEEQQVKQFKLAIRSMDLAQIQEFGSFFIDKAKAVSISLITAALVINGNITLGVMMSISYIMGQLQGPINSLASLTSSYQNAKISLERIQEVHNSEPDDVNKMGENHILSNEVQDIEIKNLSFRYDKSTLGKDILKNISCTIPAGKVTAIVGESGSGKSTLIKVLLKIYPSENESIKINDINLNDLNDQDWRGLCGVVSQEGYIFSDTIANNIAISSAEVNEELLINASKAANIHSHVETLPLKYNTKVGKEGRKFSQGQTQRLLIARLLYKNPKYIFLDEATNSLDAENERLILDNINTLFEGRTKVIIAHRLSTIKNADQILVMKYGEIVERGTHAELISMKGYYYQLVKTQLT</sequence>
<dbReference type="Pfam" id="PF00005">
    <property type="entry name" value="ABC_tran"/>
    <property type="match status" value="1"/>
</dbReference>
<keyword evidence="7" id="KW-0653">Protein transport</keyword>
<protein>
    <submittedName>
        <fullName evidence="15">ATP-binding cassette subfamily B protein</fullName>
    </submittedName>
</protein>
<accession>A0A420B7H0</accession>
<keyword evidence="5" id="KW-0547">Nucleotide-binding</keyword>
<dbReference type="InterPro" id="IPR039421">
    <property type="entry name" value="Type_1_exporter"/>
</dbReference>
<evidence type="ECO:0000313" key="16">
    <source>
        <dbReference type="Proteomes" id="UP000286246"/>
    </source>
</evidence>
<feature type="transmembrane region" description="Helical" evidence="11">
    <location>
        <begin position="204"/>
        <end position="228"/>
    </location>
</feature>
<dbReference type="SUPFAM" id="SSF52540">
    <property type="entry name" value="P-loop containing nucleoside triphosphate hydrolases"/>
    <property type="match status" value="1"/>
</dbReference>
<feature type="transmembrane region" description="Helical" evidence="11">
    <location>
        <begin position="308"/>
        <end position="329"/>
    </location>
</feature>
<evidence type="ECO:0000256" key="5">
    <source>
        <dbReference type="ARBA" id="ARBA00022741"/>
    </source>
</evidence>
<feature type="domain" description="Peptidase C39" evidence="14">
    <location>
        <begin position="9"/>
        <end position="128"/>
    </location>
</feature>
<organism evidence="15 16">
    <name type="scientific">Sphingobacterium detergens</name>
    <dbReference type="NCBI Taxonomy" id="1145106"/>
    <lineage>
        <taxon>Bacteria</taxon>
        <taxon>Pseudomonadati</taxon>
        <taxon>Bacteroidota</taxon>
        <taxon>Sphingobacteriia</taxon>
        <taxon>Sphingobacteriales</taxon>
        <taxon>Sphingobacteriaceae</taxon>
        <taxon>Sphingobacterium</taxon>
    </lineage>
</organism>
<keyword evidence="8 11" id="KW-1133">Transmembrane helix</keyword>
<dbReference type="GO" id="GO:0008233">
    <property type="term" value="F:peptidase activity"/>
    <property type="evidence" value="ECO:0007669"/>
    <property type="project" value="InterPro"/>
</dbReference>
<evidence type="ECO:0000259" key="14">
    <source>
        <dbReference type="PROSITE" id="PS50990"/>
    </source>
</evidence>
<dbReference type="GO" id="GO:0016887">
    <property type="term" value="F:ATP hydrolysis activity"/>
    <property type="evidence" value="ECO:0007669"/>
    <property type="project" value="InterPro"/>
</dbReference>
<dbReference type="SMART" id="SM00382">
    <property type="entry name" value="AAA"/>
    <property type="match status" value="1"/>
</dbReference>
<dbReference type="FunFam" id="3.40.50.300:FF:000221">
    <property type="entry name" value="Multidrug ABC transporter ATP-binding protein"/>
    <property type="match status" value="1"/>
</dbReference>
<keyword evidence="6 15" id="KW-0067">ATP-binding</keyword>
<dbReference type="PROSITE" id="PS50893">
    <property type="entry name" value="ABC_TRANSPORTER_2"/>
    <property type="match status" value="1"/>
</dbReference>
<dbReference type="SUPFAM" id="SSF90123">
    <property type="entry name" value="ABC transporter transmembrane region"/>
    <property type="match status" value="1"/>
</dbReference>
<dbReference type="GO" id="GO:0034040">
    <property type="term" value="F:ATPase-coupled lipid transmembrane transporter activity"/>
    <property type="evidence" value="ECO:0007669"/>
    <property type="project" value="TreeGrafter"/>
</dbReference>
<dbReference type="PROSITE" id="PS50990">
    <property type="entry name" value="PEPTIDASE_C39"/>
    <property type="match status" value="1"/>
</dbReference>
<evidence type="ECO:0000256" key="11">
    <source>
        <dbReference type="SAM" id="Phobius"/>
    </source>
</evidence>
<dbReference type="InterPro" id="IPR011527">
    <property type="entry name" value="ABC1_TM_dom"/>
</dbReference>
<evidence type="ECO:0000256" key="4">
    <source>
        <dbReference type="ARBA" id="ARBA00022692"/>
    </source>
</evidence>
<feature type="domain" description="ABC transmembrane type-1" evidence="13">
    <location>
        <begin position="174"/>
        <end position="453"/>
    </location>
</feature>